<reference evidence="3" key="1">
    <citation type="submission" date="2022-11" db="UniProtKB">
        <authorList>
            <consortium name="WormBaseParasite"/>
        </authorList>
    </citation>
    <scope>IDENTIFICATION</scope>
</reference>
<feature type="region of interest" description="Disordered" evidence="1">
    <location>
        <begin position="1"/>
        <end position="55"/>
    </location>
</feature>
<proteinExistence type="predicted"/>
<sequence length="1375" mass="156411">MPPKKIIKLEKHSSLSDSYSEDSDEDQKPRKSAKNKNRCPPTDEPPAEYGDDDINDNDIYNDDNRAYMKIANEIVTKNVKLPSLFDPNILPGFTALINNTTKVSAASRVLEASFKVYGKRVDVVHTEARKLDQEVISRTVEDGKQKKKPVEASKDVNESLNDFGGCGDPGSFSEEDEAIVTQKKPREMKAMNSDMANFDFDENLSIPSSIPTNSDNSLQFDDENLEKCLMAIAKDRTVLMGKEKRSAKEVEERLQSANAAAMEHFRMERLRRGDYKGGKKEESEEKNTANDNSYFHNSYYQYAMSKKHENRHVCIDDVAAVSEDYSRVYMHNQWDDENNAEWYDENDDSLFYDDAEIDGPDDGDFIHFPDVYSAQGEKEDNEDGDDILDGVLEQFQGTLELATADTHKLEDGWIEIFGLERKDLRPSNKTDVSFEQTANDDFDPEKRLVDRLVIEGEDEAMKDEEDRVEKLVKELFSGRIELPGGPGNVNEHTLRRRINSPTALKMYEDEDVFFPFDQSKYVTTESKNSQIAVSRTHFIKHRIIKDAKAYGLPDKLFEALQNFTLPITPIHEDILKIVETLPGYIFVKGLLNQTVAKYEYNQSCQMLSSCITPFRIARYVEQLLNSVIHQVQSSNLKQEFFDTRVSRAQSTLPHSSLYSMNTSLKKSRFNETFSGETYRYFAAFEFEKTQRYPNQIFNYNDDNQIYKIVSKTLSLGKGFEAFQTQRINNYFTGQAIFTLLAYVKFYTDKRGKDLSKFTVIQELPEEIMNDPEEASSVENNSAERDELLENLIIPAHTEGAPMEIDHDFDNEFDFHDAPTSPLPNEQNGSFHDAPNSSQRPLNEVISQALFASDNENGGGYDDADDFDGNLSDDIQQESTGTLDDSLAEIVRTLEVPITPVVTTRPKRNSKKIQFVEDESHWKKPANSSTRKAKKKKAPIREELLDQDDDNRLFGPRETSENVTTSRRRTPLSSSVSEAMEPTPRIQRCQDSSTPVNISNKFAFRLELGQTIPGFSDPDKTFVGVGFSEDMRRAFQSTVVLYRGEQSSLPPTSSTRQGNDFLFLLKTHRVCSDLTEAKKQESKRRKNLDAVANINNEEINYDGVSDDEYHNAVDHDFDAFDAPSCPPPNVQPRAVCDSFIGEYQHYRADDDDDDEEIDEFDFESKRNKMVTLHYSEGQFALKRAIKYILTKSKYDRTTLPDEISGIKAPPPPQITNEIVNTQMFSTSTPAALKKGGTFEIQYDDDVIAGDEIISGGDLQNDIEIDEEESDFDNDSDETRMKNFKVDGFHTLKSLLFYLPEVCHPDTVRVLSVAHVFCTLCHMANENSLCLIQEEVTLEGTETTSDCRILNLKDAEMLEAEEELDEAMEASDNESMV</sequence>
<feature type="compositionally biased region" description="Basic and acidic residues" evidence="1">
    <location>
        <begin position="273"/>
        <end position="288"/>
    </location>
</feature>
<dbReference type="WBParaSite" id="PDA_v2.g10315.t1">
    <property type="protein sequence ID" value="PDA_v2.g10315.t1"/>
    <property type="gene ID" value="PDA_v2.g10315"/>
</dbReference>
<feature type="compositionally biased region" description="Acidic residues" evidence="1">
    <location>
        <begin position="45"/>
        <end position="55"/>
    </location>
</feature>
<feature type="region of interest" description="Disordered" evidence="1">
    <location>
        <begin position="911"/>
        <end position="992"/>
    </location>
</feature>
<dbReference type="Proteomes" id="UP000887578">
    <property type="component" value="Unplaced"/>
</dbReference>
<name>A0A914P5G5_9BILA</name>
<organism evidence="2 3">
    <name type="scientific">Panagrolaimus davidi</name>
    <dbReference type="NCBI Taxonomy" id="227884"/>
    <lineage>
        <taxon>Eukaryota</taxon>
        <taxon>Metazoa</taxon>
        <taxon>Ecdysozoa</taxon>
        <taxon>Nematoda</taxon>
        <taxon>Chromadorea</taxon>
        <taxon>Rhabditida</taxon>
        <taxon>Tylenchina</taxon>
        <taxon>Panagrolaimomorpha</taxon>
        <taxon>Panagrolaimoidea</taxon>
        <taxon>Panagrolaimidae</taxon>
        <taxon>Panagrolaimus</taxon>
    </lineage>
</organism>
<evidence type="ECO:0000313" key="2">
    <source>
        <dbReference type="Proteomes" id="UP000887578"/>
    </source>
</evidence>
<feature type="region of interest" description="Disordered" evidence="1">
    <location>
        <begin position="808"/>
        <end position="839"/>
    </location>
</feature>
<accession>A0A914P5G5</accession>
<feature type="compositionally biased region" description="Polar residues" evidence="1">
    <location>
        <begin position="822"/>
        <end position="839"/>
    </location>
</feature>
<feature type="compositionally biased region" description="Basic and acidic residues" evidence="1">
    <location>
        <begin position="142"/>
        <end position="157"/>
    </location>
</feature>
<feature type="region of interest" description="Disordered" evidence="1">
    <location>
        <begin position="142"/>
        <end position="176"/>
    </location>
</feature>
<keyword evidence="2" id="KW-1185">Reference proteome</keyword>
<feature type="region of interest" description="Disordered" evidence="1">
    <location>
        <begin position="273"/>
        <end position="292"/>
    </location>
</feature>
<protein>
    <submittedName>
        <fullName evidence="3">Condensin complex subunit 2</fullName>
    </submittedName>
</protein>
<evidence type="ECO:0000256" key="1">
    <source>
        <dbReference type="SAM" id="MobiDB-lite"/>
    </source>
</evidence>
<evidence type="ECO:0000313" key="3">
    <source>
        <dbReference type="WBParaSite" id="PDA_v2.g10315.t1"/>
    </source>
</evidence>